<evidence type="ECO:0000313" key="1">
    <source>
        <dbReference type="EMBL" id="PSW13169.1"/>
    </source>
</evidence>
<reference evidence="1 2" key="1">
    <citation type="submission" date="2018-03" db="EMBL/GenBank/DDBJ databases">
        <title>Whole genome sequencing of Histamine producing bacteria.</title>
        <authorList>
            <person name="Butler K."/>
        </authorList>
    </citation>
    <scope>NUCLEOTIDE SEQUENCE [LARGE SCALE GENOMIC DNA]</scope>
    <source>
        <strain evidence="1 2">DSM 19138</strain>
    </source>
</reference>
<gene>
    <name evidence="1" type="ORF">C9J01_09930</name>
</gene>
<accession>A0A2T3NF31</accession>
<evidence type="ECO:0000313" key="2">
    <source>
        <dbReference type="Proteomes" id="UP000241346"/>
    </source>
</evidence>
<proteinExistence type="predicted"/>
<organism evidence="1 2">
    <name type="scientific">Photobacterium rosenbergii</name>
    <dbReference type="NCBI Taxonomy" id="294936"/>
    <lineage>
        <taxon>Bacteria</taxon>
        <taxon>Pseudomonadati</taxon>
        <taxon>Pseudomonadota</taxon>
        <taxon>Gammaproteobacteria</taxon>
        <taxon>Vibrionales</taxon>
        <taxon>Vibrionaceae</taxon>
        <taxon>Photobacterium</taxon>
    </lineage>
</organism>
<sequence>MQDLPTCSKCGQDEEYLISETGGYVCICGHQFEGHNVEANKESTSISNRREEKTNAYQATYQHRKTALLH</sequence>
<dbReference type="OrthoDB" id="5817146at2"/>
<name>A0A2T3NF31_9GAMM</name>
<dbReference type="RefSeq" id="WP_107297995.1">
    <property type="nucleotide sequence ID" value="NZ_PYMB01000003.1"/>
</dbReference>
<dbReference type="AlphaFoldDB" id="A0A2T3NF31"/>
<dbReference type="Proteomes" id="UP000241346">
    <property type="component" value="Unassembled WGS sequence"/>
</dbReference>
<protein>
    <submittedName>
        <fullName evidence="1">Uncharacterized protein</fullName>
    </submittedName>
</protein>
<comment type="caution">
    <text evidence="1">The sequence shown here is derived from an EMBL/GenBank/DDBJ whole genome shotgun (WGS) entry which is preliminary data.</text>
</comment>
<dbReference type="EMBL" id="PYMB01000003">
    <property type="protein sequence ID" value="PSW13169.1"/>
    <property type="molecule type" value="Genomic_DNA"/>
</dbReference>